<name>A0ABT7DQG5_9ACTN</name>
<comment type="caution">
    <text evidence="2">The sequence shown here is derived from an EMBL/GenBank/DDBJ whole genome shotgun (WGS) entry which is preliminary data.</text>
</comment>
<feature type="transmembrane region" description="Helical" evidence="1">
    <location>
        <begin position="36"/>
        <end position="54"/>
    </location>
</feature>
<evidence type="ECO:0000256" key="1">
    <source>
        <dbReference type="SAM" id="Phobius"/>
    </source>
</evidence>
<gene>
    <name evidence="2" type="ORF">QNJ86_13365</name>
</gene>
<reference evidence="2 3" key="1">
    <citation type="submission" date="2023-05" db="EMBL/GenBank/DDBJ databases">
        <title>Gordonibacter KGMB12511T sp. nov., isolated from faeces of healthy Korean.</title>
        <authorList>
            <person name="Kim H.S."/>
            <person name="Kim J.-S."/>
            <person name="Suh M.K."/>
            <person name="Eom M.K."/>
            <person name="Do H.E."/>
            <person name="Lee J.-S."/>
        </authorList>
    </citation>
    <scope>NUCLEOTIDE SEQUENCE [LARGE SCALE GENOMIC DNA]</scope>
    <source>
        <strain evidence="2 3">KGMB12511</strain>
    </source>
</reference>
<evidence type="ECO:0008006" key="4">
    <source>
        <dbReference type="Google" id="ProtNLM"/>
    </source>
</evidence>
<sequence length="218" mass="24350">MNKQKAMSWIQKGIPSLLFFVAFVIHTFFSKEYIDTISIILLVLVCFPWFLHHLKMIELTGLGKIELLDNEDKDRIAKEADSLVEEVAGEEPFEKNSGNDFLFEVFRNDMQLGLAGIRIELEKIVNQLKTQYNVAPKPGPIGLGSGIRDLEKVGAISLGESSLLREVTSILNRAVHGASELSNEDANWAYDVGSQMVSVLKSKLKQQEIANDGRNTVD</sequence>
<dbReference type="Proteomes" id="UP001232750">
    <property type="component" value="Unassembled WGS sequence"/>
</dbReference>
<proteinExistence type="predicted"/>
<keyword evidence="1" id="KW-0812">Transmembrane</keyword>
<dbReference type="RefSeq" id="WP_283833147.1">
    <property type="nucleotide sequence ID" value="NZ_JASJEU010000025.1"/>
</dbReference>
<organism evidence="2 3">
    <name type="scientific">Gordonibacter faecis</name>
    <dbReference type="NCBI Taxonomy" id="3047475"/>
    <lineage>
        <taxon>Bacteria</taxon>
        <taxon>Bacillati</taxon>
        <taxon>Actinomycetota</taxon>
        <taxon>Coriobacteriia</taxon>
        <taxon>Eggerthellales</taxon>
        <taxon>Eggerthellaceae</taxon>
        <taxon>Gordonibacter</taxon>
    </lineage>
</organism>
<protein>
    <recommendedName>
        <fullName evidence="4">DUF4145 domain-containing protein</fullName>
    </recommendedName>
</protein>
<keyword evidence="3" id="KW-1185">Reference proteome</keyword>
<keyword evidence="1" id="KW-1133">Transmembrane helix</keyword>
<accession>A0ABT7DQG5</accession>
<evidence type="ECO:0000313" key="3">
    <source>
        <dbReference type="Proteomes" id="UP001232750"/>
    </source>
</evidence>
<evidence type="ECO:0000313" key="2">
    <source>
        <dbReference type="EMBL" id="MDJ1651794.1"/>
    </source>
</evidence>
<keyword evidence="1" id="KW-0472">Membrane</keyword>
<feature type="transmembrane region" description="Helical" evidence="1">
    <location>
        <begin position="12"/>
        <end position="30"/>
    </location>
</feature>
<dbReference type="EMBL" id="JASJEU010000025">
    <property type="protein sequence ID" value="MDJ1651794.1"/>
    <property type="molecule type" value="Genomic_DNA"/>
</dbReference>